<protein>
    <submittedName>
        <fullName evidence="3">PKD domain protein</fullName>
    </submittedName>
</protein>
<reference evidence="3 4" key="1">
    <citation type="submission" date="2016-10" db="EMBL/GenBank/DDBJ databases">
        <authorList>
            <person name="de Groot N.N."/>
        </authorList>
    </citation>
    <scope>NUCLEOTIDE SEQUENCE [LARGE SCALE GENOMIC DNA]</scope>
    <source>
        <strain evidence="3">MBHS1</strain>
    </source>
</reference>
<dbReference type="PANTHER" id="PTHR35812">
    <property type="entry name" value="LIPOPROTEIN"/>
    <property type="match status" value="1"/>
</dbReference>
<evidence type="ECO:0000313" key="3">
    <source>
        <dbReference type="EMBL" id="SEH08478.1"/>
    </source>
</evidence>
<gene>
    <name evidence="3" type="ORF">MBHS_04370</name>
</gene>
<dbReference type="InterPro" id="IPR000601">
    <property type="entry name" value="PKD_dom"/>
</dbReference>
<dbReference type="RefSeq" id="WP_103922022.1">
    <property type="nucleotide sequence ID" value="NZ_FMSV02000550.1"/>
</dbReference>
<feature type="chain" id="PRO_5014718512" evidence="1">
    <location>
        <begin position="22"/>
        <end position="569"/>
    </location>
</feature>
<dbReference type="Pfam" id="PF07603">
    <property type="entry name" value="Lcl_C"/>
    <property type="match status" value="2"/>
</dbReference>
<evidence type="ECO:0000259" key="2">
    <source>
        <dbReference type="SMART" id="SM00089"/>
    </source>
</evidence>
<keyword evidence="1" id="KW-0732">Signal</keyword>
<dbReference type="InterPro" id="IPR013783">
    <property type="entry name" value="Ig-like_fold"/>
</dbReference>
<dbReference type="PANTHER" id="PTHR35812:SF1">
    <property type="entry name" value="LIPOPROTEIN"/>
    <property type="match status" value="1"/>
</dbReference>
<dbReference type="SUPFAM" id="SSF49299">
    <property type="entry name" value="PKD domain"/>
    <property type="match status" value="1"/>
</dbReference>
<proteinExistence type="predicted"/>
<dbReference type="OrthoDB" id="9793251at2"/>
<dbReference type="InterPro" id="IPR022409">
    <property type="entry name" value="PKD/Chitinase_dom"/>
</dbReference>
<dbReference type="Gene3D" id="2.60.40.10">
    <property type="entry name" value="Immunoglobulins"/>
    <property type="match status" value="1"/>
</dbReference>
<dbReference type="Pfam" id="PF18911">
    <property type="entry name" value="PKD_4"/>
    <property type="match status" value="1"/>
</dbReference>
<name>A0A1H6FEH1_9GAMM</name>
<feature type="signal peptide" evidence="1">
    <location>
        <begin position="1"/>
        <end position="21"/>
    </location>
</feature>
<dbReference type="InterPro" id="IPR035986">
    <property type="entry name" value="PKD_dom_sf"/>
</dbReference>
<accession>A0A1H6FEH1</accession>
<keyword evidence="4" id="KW-1185">Reference proteome</keyword>
<evidence type="ECO:0000313" key="4">
    <source>
        <dbReference type="Proteomes" id="UP000236724"/>
    </source>
</evidence>
<dbReference type="Proteomes" id="UP000236724">
    <property type="component" value="Unassembled WGS sequence"/>
</dbReference>
<feature type="domain" description="PKD/Chitinase" evidence="2">
    <location>
        <begin position="347"/>
        <end position="432"/>
    </location>
</feature>
<organism evidence="3 4">
    <name type="scientific">Candidatus Venteria ishoeyi</name>
    <dbReference type="NCBI Taxonomy" id="1899563"/>
    <lineage>
        <taxon>Bacteria</taxon>
        <taxon>Pseudomonadati</taxon>
        <taxon>Pseudomonadota</taxon>
        <taxon>Gammaproteobacteria</taxon>
        <taxon>Thiotrichales</taxon>
        <taxon>Thiotrichaceae</taxon>
        <taxon>Venteria</taxon>
    </lineage>
</organism>
<dbReference type="AlphaFoldDB" id="A0A1H6FEH1"/>
<evidence type="ECO:0000256" key="1">
    <source>
        <dbReference type="SAM" id="SignalP"/>
    </source>
</evidence>
<sequence length="569" mass="62548">MQKRIILPALCGLLFSSLLHAAQTCLPDVAPTTPTAEFSLHQDGTVSHQRTELMWDRCSWGQSGENCEQGTAEEYTWDEALQQAEIANSQAYKGYTDWRVPTRRELHSIVEFQCYDPAINETVFPATTGLFFWSYSPHADNPSPVGVVNFHGANYNPNYIPNNPSIRLVRGGLSFAFLPEILPQSCNSGATVLNNAKFNIHDNGTTTHNLTGLIWDRCSWGLTGTNCEIGTAVTYTWDEALQQAKLANQQNHKGYNDWRVPTINELLSITEEACYNPALNTTIFPATPSSNFWSSSPNAFNSIIIWGIYFSNGDVDYGNSESDHRAVRLVRGGQAFDFLPEANQSPSAQFTLSPPSGQAPLTVTLDGTAASDPDGDNLTYAWDVNGTPIGDGAQSFAHEFSVGQHNIRLTVTDSAGLSHSSSQILTLDEQGSTPQPNTGADVLLNFKNGQTFYQVGETLNIELQEQVNTNRFQRIDLWVALRVPSGDLFFMQPHPITPFSTMPGPFKEALDSANVSYPIIMGFEVPANQGLGGTYTFYALAVEAGKSPMQDIFVYRSNLARLDITLADR</sequence>
<dbReference type="EMBL" id="FMSV02000550">
    <property type="protein sequence ID" value="SEH08478.1"/>
    <property type="molecule type" value="Genomic_DNA"/>
</dbReference>
<dbReference type="CDD" id="cd00146">
    <property type="entry name" value="PKD"/>
    <property type="match status" value="1"/>
</dbReference>
<dbReference type="SMART" id="SM00089">
    <property type="entry name" value="PKD"/>
    <property type="match status" value="1"/>
</dbReference>
<dbReference type="InterPro" id="IPR011460">
    <property type="entry name" value="Lcl_C"/>
</dbReference>